<keyword evidence="2" id="KW-1185">Reference proteome</keyword>
<dbReference type="InterPro" id="IPR008551">
    <property type="entry name" value="TANGO2"/>
</dbReference>
<dbReference type="GO" id="GO:0009306">
    <property type="term" value="P:protein secretion"/>
    <property type="evidence" value="ECO:0007669"/>
    <property type="project" value="TreeGrafter"/>
</dbReference>
<sequence>MCIALLSTAHPSYSLIIIDNRDEYLRRPTSPADWWPEPTSDILGGRDLARATHGTWMGITRDGKVAVLTNYREDTSEQATGARSRGLIVNSWLTSAPDRRQSTEEFVQGMVASPSARNVGGFSLLCGYVNEPLAIVSNRSSTMDHIAWVATEKGQTLGLSNTVFDDRSWPKILEGERLMKEAIAEHAQAGEEEDALINRLLNMLSINTLPKLAEDATAEDYLPYFRQSIFIPVLGAREKPVKPADEVPAVCVENTTAEDASSGQHDALDHSFLQGAYGTQQQTIILVSTDGRVRYFERTLYDNDATAIPIGQGDRSFEFHVGRR</sequence>
<dbReference type="Pfam" id="PF05742">
    <property type="entry name" value="TANGO2"/>
    <property type="match status" value="1"/>
</dbReference>
<name>A0A2V5GX93_ASPV1</name>
<reference evidence="1 2" key="1">
    <citation type="submission" date="2018-02" db="EMBL/GenBank/DDBJ databases">
        <title>The genomes of Aspergillus section Nigri reveals drivers in fungal speciation.</title>
        <authorList>
            <consortium name="DOE Joint Genome Institute"/>
            <person name="Vesth T.C."/>
            <person name="Nybo J."/>
            <person name="Theobald S."/>
            <person name="Brandl J."/>
            <person name="Frisvad J.C."/>
            <person name="Nielsen K.F."/>
            <person name="Lyhne E.K."/>
            <person name="Kogle M.E."/>
            <person name="Kuo A."/>
            <person name="Riley R."/>
            <person name="Clum A."/>
            <person name="Nolan M."/>
            <person name="Lipzen A."/>
            <person name="Salamov A."/>
            <person name="Henrissat B."/>
            <person name="Wiebenga A."/>
            <person name="De vries R.P."/>
            <person name="Grigoriev I.V."/>
            <person name="Mortensen U.H."/>
            <person name="Andersen M.R."/>
            <person name="Baker S.E."/>
        </authorList>
    </citation>
    <scope>NUCLEOTIDE SEQUENCE [LARGE SCALE GENOMIC DNA]</scope>
    <source>
        <strain evidence="1 2">CBS 115571</strain>
    </source>
</reference>
<organism evidence="1 2">
    <name type="scientific">Aspergillus violaceofuscus (strain CBS 115571)</name>
    <dbReference type="NCBI Taxonomy" id="1450538"/>
    <lineage>
        <taxon>Eukaryota</taxon>
        <taxon>Fungi</taxon>
        <taxon>Dikarya</taxon>
        <taxon>Ascomycota</taxon>
        <taxon>Pezizomycotina</taxon>
        <taxon>Eurotiomycetes</taxon>
        <taxon>Eurotiomycetidae</taxon>
        <taxon>Eurotiales</taxon>
        <taxon>Aspergillaceae</taxon>
        <taxon>Aspergillus</taxon>
    </lineage>
</organism>
<dbReference type="PANTHER" id="PTHR17985">
    <property type="entry name" value="SER/THR-RICH PROTEIN T10 IN DGCR REGION"/>
    <property type="match status" value="1"/>
</dbReference>
<evidence type="ECO:0000313" key="1">
    <source>
        <dbReference type="EMBL" id="PYI16015.1"/>
    </source>
</evidence>
<dbReference type="OMA" id="WPKIIDG"/>
<accession>A0A2V5GX93</accession>
<dbReference type="EMBL" id="KZ825176">
    <property type="protein sequence ID" value="PYI16015.1"/>
    <property type="molecule type" value="Genomic_DNA"/>
</dbReference>
<dbReference type="PANTHER" id="PTHR17985:SF8">
    <property type="entry name" value="TRANSPORT AND GOLGI ORGANIZATION PROTEIN 2 HOMOLOG"/>
    <property type="match status" value="1"/>
</dbReference>
<dbReference type="Proteomes" id="UP000249829">
    <property type="component" value="Unassembled WGS sequence"/>
</dbReference>
<gene>
    <name evidence="1" type="ORF">BO99DRAFT_435917</name>
</gene>
<dbReference type="GO" id="GO:0005794">
    <property type="term" value="C:Golgi apparatus"/>
    <property type="evidence" value="ECO:0007669"/>
    <property type="project" value="TreeGrafter"/>
</dbReference>
<protein>
    <submittedName>
        <fullName evidence="1">DUF833-domain-containing protein</fullName>
    </submittedName>
</protein>
<dbReference type="AlphaFoldDB" id="A0A2V5GX93"/>
<dbReference type="GO" id="GO:0007030">
    <property type="term" value="P:Golgi organization"/>
    <property type="evidence" value="ECO:0007669"/>
    <property type="project" value="TreeGrafter"/>
</dbReference>
<evidence type="ECO:0000313" key="2">
    <source>
        <dbReference type="Proteomes" id="UP000249829"/>
    </source>
</evidence>
<proteinExistence type="predicted"/>